<organism evidence="1 2">
    <name type="scientific">Yersinia alsatica</name>
    <dbReference type="NCBI Taxonomy" id="2890317"/>
    <lineage>
        <taxon>Bacteria</taxon>
        <taxon>Pseudomonadati</taxon>
        <taxon>Pseudomonadota</taxon>
        <taxon>Gammaproteobacteria</taxon>
        <taxon>Enterobacterales</taxon>
        <taxon>Yersiniaceae</taxon>
        <taxon>Yersinia</taxon>
    </lineage>
</organism>
<gene>
    <name evidence="1" type="ORF">N0H69_07235</name>
</gene>
<proteinExistence type="predicted"/>
<dbReference type="Proteomes" id="UP001057860">
    <property type="component" value="Chromosome"/>
</dbReference>
<evidence type="ECO:0000313" key="1">
    <source>
        <dbReference type="EMBL" id="UWM47509.1"/>
    </source>
</evidence>
<reference evidence="1" key="1">
    <citation type="submission" date="2022-08" db="EMBL/GenBank/DDBJ databases">
        <authorList>
            <person name="Bogun A."/>
            <person name="Kislichkina A."/>
            <person name="Solomentsev V."/>
            <person name="Skryabin Y."/>
            <person name="Sizova A."/>
            <person name="Platonov M."/>
            <person name="Dentovskaya S."/>
        </authorList>
    </citation>
    <scope>NUCLEOTIDE SEQUENCE</scope>
    <source>
        <strain evidence="1">SCPM-O-B-7604</strain>
    </source>
</reference>
<name>A0ABY5UWT0_9GAMM</name>
<accession>A0ABY5UWT0</accession>
<keyword evidence="2" id="KW-1185">Reference proteome</keyword>
<dbReference type="GeneID" id="75139780"/>
<dbReference type="EMBL" id="CP104006">
    <property type="protein sequence ID" value="UWM47509.1"/>
    <property type="molecule type" value="Genomic_DNA"/>
</dbReference>
<evidence type="ECO:0000313" key="2">
    <source>
        <dbReference type="Proteomes" id="UP001057860"/>
    </source>
</evidence>
<dbReference type="RefSeq" id="WP_172665478.1">
    <property type="nucleotide sequence ID" value="NZ_CABHWQ010000008.1"/>
</dbReference>
<sequence>MERKETCAPAADGRSIKLSSDIIRLYCDTDDKVSHYRSYNQQGQPARMPNWQNITLKSATHERFITQLFITQQGKTRLNEEYV</sequence>
<protein>
    <submittedName>
        <fullName evidence="1">Uncharacterized protein</fullName>
    </submittedName>
</protein>